<dbReference type="InterPro" id="IPR043131">
    <property type="entry name" value="BCAT-like_N"/>
</dbReference>
<sequence length="585" mass="60981">MHDDGDSAGPFVLLDDARTGGEARLYRAPVDIVEADRIEAVAAALDRLRAGTARGLHAAGFLSYEVGAAFEPALPAPAPSATPLLWFGLFDGWTPVEAATWLPDPAGAWIGAPAPLVDMAMHQDRIRALLALIAAGDLYQANLSVPAAVPFQGDPLSLYAQLRGTAGAGYGAVASTGRQTLLSFSPELFFRLDGDRLTCRPMKGTARRADTAADDAAQAATLAADAKQRAENLMIVDLMRNDLSRVAVPGSVAVPDLFAVETYPTVHQMTSTVTATLAPGHDAVDVLAAAFPCGSITGAPKVRAMQAIADLEQAPRGAYTGAIGRIDAGGDAAFNVAIRTLVLDAGASAAMLALGSGIVADSDPAAEWDECLAKGAFVGDGVARFDLIETMVFDPEEGILRLDLHLARMKASADALGFAFDRHAARNELQAATFRLREGRRVRLVLAPSGIVAIETGPLPAPAQTPLTVAIVPLPVRPDDVRLRHKTSARGFYDAARRAAGTDEVVFEHEGRLTEGSFTSLFVERDGTLVTPAASDPMLPGVLRAALIAEGRAVEGVVTRDDLAGGFSLGNAVRGLIPALVAGAK</sequence>
<evidence type="ECO:0000259" key="2">
    <source>
        <dbReference type="Pfam" id="PF00425"/>
    </source>
</evidence>
<dbReference type="PRINTS" id="PR00095">
    <property type="entry name" value="ANTSNTHASEI"/>
</dbReference>
<dbReference type="EMBL" id="JAUUDS010000007">
    <property type="protein sequence ID" value="MDP1028078.1"/>
    <property type="molecule type" value="Genomic_DNA"/>
</dbReference>
<accession>A0ABT9EMQ6</accession>
<dbReference type="SUPFAM" id="SSF56752">
    <property type="entry name" value="D-aminoacid aminotransferase-like PLP-dependent enzymes"/>
    <property type="match status" value="1"/>
</dbReference>
<dbReference type="Pfam" id="PF01063">
    <property type="entry name" value="Aminotran_4"/>
    <property type="match status" value="1"/>
</dbReference>
<dbReference type="InterPro" id="IPR043132">
    <property type="entry name" value="BCAT-like_C"/>
</dbReference>
<evidence type="ECO:0000313" key="4">
    <source>
        <dbReference type="Proteomes" id="UP001230685"/>
    </source>
</evidence>
<feature type="domain" description="Chorismate-utilising enzyme C-terminal" evidence="2">
    <location>
        <begin position="122"/>
        <end position="374"/>
    </location>
</feature>
<evidence type="ECO:0000313" key="3">
    <source>
        <dbReference type="EMBL" id="MDP1028078.1"/>
    </source>
</evidence>
<keyword evidence="3" id="KW-0808">Transferase</keyword>
<dbReference type="PANTHER" id="PTHR11236">
    <property type="entry name" value="AMINOBENZOATE/ANTHRANILATE SYNTHASE"/>
    <property type="match status" value="1"/>
</dbReference>
<dbReference type="InterPro" id="IPR001544">
    <property type="entry name" value="Aminotrans_IV"/>
</dbReference>
<dbReference type="InterPro" id="IPR005801">
    <property type="entry name" value="ADC_synthase"/>
</dbReference>
<dbReference type="GO" id="GO:0046820">
    <property type="term" value="F:4-amino-4-deoxychorismate synthase activity"/>
    <property type="evidence" value="ECO:0007669"/>
    <property type="project" value="UniProtKB-EC"/>
</dbReference>
<dbReference type="InterPro" id="IPR015890">
    <property type="entry name" value="Chorismate_C"/>
</dbReference>
<dbReference type="Gene3D" id="3.30.470.10">
    <property type="match status" value="1"/>
</dbReference>
<dbReference type="Proteomes" id="UP001230685">
    <property type="component" value="Unassembled WGS sequence"/>
</dbReference>
<proteinExistence type="predicted"/>
<evidence type="ECO:0000256" key="1">
    <source>
        <dbReference type="ARBA" id="ARBA00014472"/>
    </source>
</evidence>
<keyword evidence="4" id="KW-1185">Reference proteome</keyword>
<protein>
    <recommendedName>
        <fullName evidence="1">Probable branched-chain-amino-acid aminotransferase</fullName>
    </recommendedName>
</protein>
<dbReference type="Pfam" id="PF00425">
    <property type="entry name" value="Chorismate_bind"/>
    <property type="match status" value="1"/>
</dbReference>
<comment type="caution">
    <text evidence="3">The sequence shown here is derived from an EMBL/GenBank/DDBJ whole genome shotgun (WGS) entry which is preliminary data.</text>
</comment>
<name>A0ABT9EMQ6_9SPHN</name>
<dbReference type="InterPro" id="IPR019999">
    <property type="entry name" value="Anth_synth_I-like"/>
</dbReference>
<dbReference type="Gene3D" id="3.60.120.10">
    <property type="entry name" value="Anthranilate synthase"/>
    <property type="match status" value="1"/>
</dbReference>
<keyword evidence="3" id="KW-0032">Aminotransferase</keyword>
<dbReference type="RefSeq" id="WP_305173793.1">
    <property type="nucleotide sequence ID" value="NZ_JAUUDS010000007.1"/>
</dbReference>
<gene>
    <name evidence="3" type="primary">pabB</name>
    <name evidence="3" type="ORF">Q5H91_12715</name>
</gene>
<reference evidence="3 4" key="1">
    <citation type="submission" date="2023-07" db="EMBL/GenBank/DDBJ databases">
        <authorList>
            <person name="Kim M.K."/>
        </authorList>
    </citation>
    <scope>NUCLEOTIDE SEQUENCE [LARGE SCALE GENOMIC DNA]</scope>
    <source>
        <strain evidence="3 4">KR1UV-12</strain>
    </source>
</reference>
<dbReference type="InterPro" id="IPR005802">
    <property type="entry name" value="ADC_synth_comp_1"/>
</dbReference>
<dbReference type="NCBIfam" id="TIGR00553">
    <property type="entry name" value="pabB"/>
    <property type="match status" value="1"/>
</dbReference>
<dbReference type="PANTHER" id="PTHR11236:SF50">
    <property type="entry name" value="AMINODEOXYCHORISMATE SYNTHASE COMPONENT 1"/>
    <property type="match status" value="1"/>
</dbReference>
<organism evidence="3 4">
    <name type="scientific">Sphingomonas aurea</name>
    <dbReference type="NCBI Taxonomy" id="3063994"/>
    <lineage>
        <taxon>Bacteria</taxon>
        <taxon>Pseudomonadati</taxon>
        <taxon>Pseudomonadota</taxon>
        <taxon>Alphaproteobacteria</taxon>
        <taxon>Sphingomonadales</taxon>
        <taxon>Sphingomonadaceae</taxon>
        <taxon>Sphingomonas</taxon>
    </lineage>
</organism>
<dbReference type="Gene3D" id="3.20.10.10">
    <property type="entry name" value="D-amino Acid Aminotransferase, subunit A, domain 2"/>
    <property type="match status" value="1"/>
</dbReference>
<dbReference type="InterPro" id="IPR036038">
    <property type="entry name" value="Aminotransferase-like"/>
</dbReference>
<dbReference type="SUPFAM" id="SSF56322">
    <property type="entry name" value="ADC synthase"/>
    <property type="match status" value="1"/>
</dbReference>